<dbReference type="InterPro" id="IPR011006">
    <property type="entry name" value="CheY-like_superfamily"/>
</dbReference>
<evidence type="ECO:0000313" key="12">
    <source>
        <dbReference type="Proteomes" id="UP000298252"/>
    </source>
</evidence>
<dbReference type="Gene3D" id="3.40.50.2300">
    <property type="match status" value="1"/>
</dbReference>
<gene>
    <name evidence="11" type="ORF">E3O21_14185</name>
</gene>
<evidence type="ECO:0000259" key="10">
    <source>
        <dbReference type="PROSITE" id="PS50110"/>
    </source>
</evidence>
<evidence type="ECO:0000313" key="11">
    <source>
        <dbReference type="EMBL" id="TFB74517.1"/>
    </source>
</evidence>
<reference evidence="11 12" key="1">
    <citation type="submission" date="2019-03" db="EMBL/GenBank/DDBJ databases">
        <title>Genomics of glacier-inhabiting Cryobacterium strains.</title>
        <authorList>
            <person name="Liu Q."/>
            <person name="Xin Y.-H."/>
        </authorList>
    </citation>
    <scope>NUCLEOTIDE SEQUENCE [LARGE SCALE GENOMIC DNA]</scope>
    <source>
        <strain evidence="11 12">Hh8</strain>
    </source>
</reference>
<feature type="modified residue" description="4-aspartylphosphate" evidence="9">
    <location>
        <position position="101"/>
    </location>
</feature>
<dbReference type="PANTHER" id="PTHR45526">
    <property type="entry name" value="TRANSCRIPTIONAL REGULATORY PROTEIN DPIA"/>
    <property type="match status" value="1"/>
</dbReference>
<accession>A0ABY2HYU5</accession>
<dbReference type="PROSITE" id="PS50110">
    <property type="entry name" value="RESPONSE_REGULATORY"/>
    <property type="match status" value="1"/>
</dbReference>
<evidence type="ECO:0000256" key="4">
    <source>
        <dbReference type="ARBA" id="ARBA00023012"/>
    </source>
</evidence>
<keyword evidence="6" id="KW-0238">DNA-binding</keyword>
<evidence type="ECO:0000256" key="5">
    <source>
        <dbReference type="ARBA" id="ARBA00023015"/>
    </source>
</evidence>
<dbReference type="SMART" id="SM00448">
    <property type="entry name" value="REC"/>
    <property type="match status" value="1"/>
</dbReference>
<organism evidence="11 12">
    <name type="scientific">Cryobacterium flavum</name>
    <dbReference type="NCBI Taxonomy" id="1424659"/>
    <lineage>
        <taxon>Bacteria</taxon>
        <taxon>Bacillati</taxon>
        <taxon>Actinomycetota</taxon>
        <taxon>Actinomycetes</taxon>
        <taxon>Micrococcales</taxon>
        <taxon>Microbacteriaceae</taxon>
        <taxon>Cryobacterium</taxon>
    </lineage>
</organism>
<protein>
    <submittedName>
        <fullName evidence="11">Response regulator</fullName>
    </submittedName>
</protein>
<evidence type="ECO:0000256" key="3">
    <source>
        <dbReference type="ARBA" id="ARBA00022553"/>
    </source>
</evidence>
<dbReference type="PANTHER" id="PTHR45526:SF1">
    <property type="entry name" value="TRANSCRIPTIONAL REGULATORY PROTEIN DCUR-RELATED"/>
    <property type="match status" value="1"/>
</dbReference>
<keyword evidence="7" id="KW-0010">Activator</keyword>
<evidence type="ECO:0000256" key="7">
    <source>
        <dbReference type="ARBA" id="ARBA00023159"/>
    </source>
</evidence>
<evidence type="ECO:0000256" key="6">
    <source>
        <dbReference type="ARBA" id="ARBA00023125"/>
    </source>
</evidence>
<keyword evidence="2" id="KW-0963">Cytoplasm</keyword>
<comment type="caution">
    <text evidence="11">The sequence shown here is derived from an EMBL/GenBank/DDBJ whole genome shotgun (WGS) entry which is preliminary data.</text>
</comment>
<keyword evidence="12" id="KW-1185">Reference proteome</keyword>
<dbReference type="SUPFAM" id="SSF52172">
    <property type="entry name" value="CheY-like"/>
    <property type="match status" value="1"/>
</dbReference>
<proteinExistence type="predicted"/>
<dbReference type="EMBL" id="SOFD01000035">
    <property type="protein sequence ID" value="TFB74517.1"/>
    <property type="molecule type" value="Genomic_DNA"/>
</dbReference>
<dbReference type="InterPro" id="IPR001789">
    <property type="entry name" value="Sig_transdc_resp-reg_receiver"/>
</dbReference>
<keyword evidence="5" id="KW-0805">Transcription regulation</keyword>
<dbReference type="InterPro" id="IPR024187">
    <property type="entry name" value="Sig_transdc_resp-reg_cit/mal"/>
</dbReference>
<keyword evidence="8" id="KW-0804">Transcription</keyword>
<evidence type="ECO:0000256" key="1">
    <source>
        <dbReference type="ARBA" id="ARBA00004496"/>
    </source>
</evidence>
<evidence type="ECO:0000256" key="2">
    <source>
        <dbReference type="ARBA" id="ARBA00022490"/>
    </source>
</evidence>
<keyword evidence="4" id="KW-0902">Two-component regulatory system</keyword>
<sequence>MVTDSLSCASSRRVAGARWAIGPIRAPCSRPCCRTTRPGWSRARNRPVCDVLVVDDDFMVARAHERIVSEQRGFTVVGVAATGSDALAQIAQKAPHLVLLDMYLPDMTGLDVIRRAREAGRDVDFLVLSAAREAEMVTAALQGGIVSYLLKPFKITELQARLAAYAERRRLLDGTGDLSQSDLDQALGRASALSIDKAVSALPKGLSKETAALTAAALSASDPDLAASECAELLGLSRVVARKYLEYFVTIGQAAVSLRYGQTGRPQRRYAWLAG</sequence>
<keyword evidence="3 9" id="KW-0597">Phosphoprotein</keyword>
<evidence type="ECO:0000256" key="9">
    <source>
        <dbReference type="PROSITE-ProRule" id="PRU00169"/>
    </source>
</evidence>
<feature type="domain" description="Response regulatory" evidence="10">
    <location>
        <begin position="50"/>
        <end position="166"/>
    </location>
</feature>
<dbReference type="Pfam" id="PF00072">
    <property type="entry name" value="Response_reg"/>
    <property type="match status" value="1"/>
</dbReference>
<name>A0ABY2HYU5_9MICO</name>
<comment type="subcellular location">
    <subcellularLocation>
        <location evidence="1">Cytoplasm</location>
    </subcellularLocation>
</comment>
<evidence type="ECO:0000256" key="8">
    <source>
        <dbReference type="ARBA" id="ARBA00023163"/>
    </source>
</evidence>
<dbReference type="PIRSF" id="PIRSF006171">
    <property type="entry name" value="RR_citrat_malat"/>
    <property type="match status" value="1"/>
</dbReference>
<dbReference type="InterPro" id="IPR051271">
    <property type="entry name" value="2C-system_Tx_regulators"/>
</dbReference>
<dbReference type="Proteomes" id="UP000298252">
    <property type="component" value="Unassembled WGS sequence"/>
</dbReference>